<dbReference type="InterPro" id="IPR000073">
    <property type="entry name" value="AB_hydrolase_1"/>
</dbReference>
<dbReference type="InterPro" id="IPR002410">
    <property type="entry name" value="Peptidase_S33"/>
</dbReference>
<dbReference type="Proteomes" id="UP000233524">
    <property type="component" value="Unassembled WGS sequence"/>
</dbReference>
<dbReference type="GO" id="GO:0006508">
    <property type="term" value="P:proteolysis"/>
    <property type="evidence" value="ECO:0007669"/>
    <property type="project" value="InterPro"/>
</dbReference>
<protein>
    <recommendedName>
        <fullName evidence="3">AB hydrolase-1 domain-containing protein</fullName>
    </recommendedName>
</protein>
<dbReference type="InterPro" id="IPR029058">
    <property type="entry name" value="AB_hydrolase_fold"/>
</dbReference>
<name>A0A2N3NHZ9_9PEZI</name>
<dbReference type="PRINTS" id="PR00793">
    <property type="entry name" value="PROAMNOPTASE"/>
</dbReference>
<dbReference type="SUPFAM" id="SSF53474">
    <property type="entry name" value="alpha/beta-Hydrolases"/>
    <property type="match status" value="1"/>
</dbReference>
<dbReference type="GO" id="GO:0008233">
    <property type="term" value="F:peptidase activity"/>
    <property type="evidence" value="ECO:0007669"/>
    <property type="project" value="InterPro"/>
</dbReference>
<dbReference type="PANTHER" id="PTHR43248">
    <property type="entry name" value="2-SUCCINYL-6-HYDROXY-2,4-CYCLOHEXADIENE-1-CARBOXYLATE SYNTHASE"/>
    <property type="match status" value="1"/>
</dbReference>
<evidence type="ECO:0000313" key="4">
    <source>
        <dbReference type="EMBL" id="PKS12031.1"/>
    </source>
</evidence>
<evidence type="ECO:0000256" key="2">
    <source>
        <dbReference type="ARBA" id="ARBA00022801"/>
    </source>
</evidence>
<gene>
    <name evidence="4" type="ORF">jhhlp_001327</name>
</gene>
<comment type="caution">
    <text evidence="4">The sequence shown here is derived from an EMBL/GenBank/DDBJ whole genome shotgun (WGS) entry which is preliminary data.</text>
</comment>
<organism evidence="4 5">
    <name type="scientific">Lomentospora prolificans</name>
    <dbReference type="NCBI Taxonomy" id="41688"/>
    <lineage>
        <taxon>Eukaryota</taxon>
        <taxon>Fungi</taxon>
        <taxon>Dikarya</taxon>
        <taxon>Ascomycota</taxon>
        <taxon>Pezizomycotina</taxon>
        <taxon>Sordariomycetes</taxon>
        <taxon>Hypocreomycetidae</taxon>
        <taxon>Microascales</taxon>
        <taxon>Microascaceae</taxon>
        <taxon>Lomentospora</taxon>
    </lineage>
</organism>
<comment type="similarity">
    <text evidence="1">Belongs to the peptidase S33 family.</text>
</comment>
<proteinExistence type="inferred from homology"/>
<dbReference type="STRING" id="41688.A0A2N3NHZ9"/>
<keyword evidence="5" id="KW-1185">Reference proteome</keyword>
<dbReference type="Gene3D" id="3.40.50.1820">
    <property type="entry name" value="alpha/beta hydrolase"/>
    <property type="match status" value="1"/>
</dbReference>
<evidence type="ECO:0000313" key="5">
    <source>
        <dbReference type="Proteomes" id="UP000233524"/>
    </source>
</evidence>
<dbReference type="InterPro" id="IPR051601">
    <property type="entry name" value="Serine_prot/Carboxylest_S33"/>
</dbReference>
<evidence type="ECO:0000259" key="3">
    <source>
        <dbReference type="Pfam" id="PF00561"/>
    </source>
</evidence>
<feature type="domain" description="AB hydrolase-1" evidence="3">
    <location>
        <begin position="85"/>
        <end position="232"/>
    </location>
</feature>
<accession>A0A2N3NHZ9</accession>
<dbReference type="OrthoDB" id="1898734at2759"/>
<keyword evidence="2" id="KW-0378">Hydrolase</keyword>
<dbReference type="AlphaFoldDB" id="A0A2N3NHZ9"/>
<sequence length="485" mass="53984">MSPAVMPSPARLISEDTYSIPGKWAGSLLTPSLLIVTDLSFEVPLNHENPASKRIHLFGRAITHNDRPPVPIGSPSSGTPGDNKPWLVYLHGGPGFGNGLPQDSPLVRENLHHSYRILLLDYRGTGLSTPVSVSTIPGDSTDDKVAYLRFFRQDSIVKDLEAVRLCITENDPPVLKRWAILGQSFGGFVSTTYLSFYPDGLREVFLTGGIPPVGIRPEKVYEATFRKLMERNIAYYKKFPGDIAVVNYIASHIHQQGGIQLPGGGHLTVPRLLTMGLAFGAHDGFQVVHSLLTKMKLEITQFGHLSRSSLSAMELDIPFDTNPIYAILHEAIYCYGPGVASNWAALRVGCQLPVYDWLLEDYPGPVAATDAVQKPLFFSGEMVFPFHFDTYPELMSLKEVAQKLAEYDEWPQLYDEEQLARNQVPVYAVSYVDDMYVDFDLARQTARKIRGIKVFETNALYHNAVRAKSNEVIGALMKLREDTLD</sequence>
<dbReference type="VEuPathDB" id="FungiDB:jhhlp_001327"/>
<dbReference type="InParanoid" id="A0A2N3NHZ9"/>
<reference evidence="4 5" key="1">
    <citation type="journal article" date="2017" name="G3 (Bethesda)">
        <title>First Draft Genome Sequence of the Pathogenic Fungus Lomentospora prolificans (Formerly Scedosporium prolificans).</title>
        <authorList>
            <person name="Luo R."/>
            <person name="Zimin A."/>
            <person name="Workman R."/>
            <person name="Fan Y."/>
            <person name="Pertea G."/>
            <person name="Grossman N."/>
            <person name="Wear M.P."/>
            <person name="Jia B."/>
            <person name="Miller H."/>
            <person name="Casadevall A."/>
            <person name="Timp W."/>
            <person name="Zhang S.X."/>
            <person name="Salzberg S.L."/>
        </authorList>
    </citation>
    <scope>NUCLEOTIDE SEQUENCE [LARGE SCALE GENOMIC DNA]</scope>
    <source>
        <strain evidence="4 5">JHH-5317</strain>
    </source>
</reference>
<dbReference type="Pfam" id="PF00561">
    <property type="entry name" value="Abhydrolase_1"/>
    <property type="match status" value="1"/>
</dbReference>
<dbReference type="EMBL" id="NLAX01000004">
    <property type="protein sequence ID" value="PKS12031.1"/>
    <property type="molecule type" value="Genomic_DNA"/>
</dbReference>
<dbReference type="PANTHER" id="PTHR43248:SF2">
    <property type="entry name" value="PROLYL AMINOPEPTIDASE"/>
    <property type="match status" value="1"/>
</dbReference>
<evidence type="ECO:0000256" key="1">
    <source>
        <dbReference type="ARBA" id="ARBA00010088"/>
    </source>
</evidence>